<name>A0A0D0DT84_9AGAM</name>
<evidence type="ECO:0000256" key="1">
    <source>
        <dbReference type="ARBA" id="ARBA00007946"/>
    </source>
</evidence>
<dbReference type="EMBL" id="KN825356">
    <property type="protein sequence ID" value="KIK91716.1"/>
    <property type="molecule type" value="Genomic_DNA"/>
</dbReference>
<evidence type="ECO:0000313" key="3">
    <source>
        <dbReference type="EMBL" id="KIK91716.1"/>
    </source>
</evidence>
<dbReference type="InterPro" id="IPR024652">
    <property type="entry name" value="Trichodiene_synth"/>
</dbReference>
<dbReference type="Proteomes" id="UP000054538">
    <property type="component" value="Unassembled WGS sequence"/>
</dbReference>
<dbReference type="HOGENOM" id="CLU_052212_0_2_1"/>
<dbReference type="Gene3D" id="1.10.600.10">
    <property type="entry name" value="Farnesyl Diphosphate Synthase"/>
    <property type="match status" value="1"/>
</dbReference>
<evidence type="ECO:0000313" key="4">
    <source>
        <dbReference type="Proteomes" id="UP000054538"/>
    </source>
</evidence>
<dbReference type="SUPFAM" id="SSF48576">
    <property type="entry name" value="Terpenoid synthases"/>
    <property type="match status" value="1"/>
</dbReference>
<reference evidence="3 4" key="1">
    <citation type="submission" date="2014-04" db="EMBL/GenBank/DDBJ databases">
        <authorList>
            <consortium name="DOE Joint Genome Institute"/>
            <person name="Kuo A."/>
            <person name="Kohler A."/>
            <person name="Jargeat P."/>
            <person name="Nagy L.G."/>
            <person name="Floudas D."/>
            <person name="Copeland A."/>
            <person name="Barry K.W."/>
            <person name="Cichocki N."/>
            <person name="Veneault-Fourrey C."/>
            <person name="LaButti K."/>
            <person name="Lindquist E.A."/>
            <person name="Lipzen A."/>
            <person name="Lundell T."/>
            <person name="Morin E."/>
            <person name="Murat C."/>
            <person name="Sun H."/>
            <person name="Tunlid A."/>
            <person name="Henrissat B."/>
            <person name="Grigoriev I.V."/>
            <person name="Hibbett D.S."/>
            <person name="Martin F."/>
            <person name="Nordberg H.P."/>
            <person name="Cantor M.N."/>
            <person name="Hua S.X."/>
        </authorList>
    </citation>
    <scope>NUCLEOTIDE SEQUENCE [LARGE SCALE GENOMIC DNA]</scope>
    <source>
        <strain evidence="3 4">Ve08.2h10</strain>
    </source>
</reference>
<reference evidence="4" key="2">
    <citation type="submission" date="2015-01" db="EMBL/GenBank/DDBJ databases">
        <title>Evolutionary Origins and Diversification of the Mycorrhizal Mutualists.</title>
        <authorList>
            <consortium name="DOE Joint Genome Institute"/>
            <consortium name="Mycorrhizal Genomics Consortium"/>
            <person name="Kohler A."/>
            <person name="Kuo A."/>
            <person name="Nagy L.G."/>
            <person name="Floudas D."/>
            <person name="Copeland A."/>
            <person name="Barry K.W."/>
            <person name="Cichocki N."/>
            <person name="Veneault-Fourrey C."/>
            <person name="LaButti K."/>
            <person name="Lindquist E.A."/>
            <person name="Lipzen A."/>
            <person name="Lundell T."/>
            <person name="Morin E."/>
            <person name="Murat C."/>
            <person name="Riley R."/>
            <person name="Ohm R."/>
            <person name="Sun H."/>
            <person name="Tunlid A."/>
            <person name="Henrissat B."/>
            <person name="Grigoriev I.V."/>
            <person name="Hibbett D.S."/>
            <person name="Martin F."/>
        </authorList>
    </citation>
    <scope>NUCLEOTIDE SEQUENCE [LARGE SCALE GENOMIC DNA]</scope>
    <source>
        <strain evidence="4">Ve08.2h10</strain>
    </source>
</reference>
<comment type="similarity">
    <text evidence="1">Belongs to the trichodiene synthase family.</text>
</comment>
<organism evidence="3 4">
    <name type="scientific">Paxillus rubicundulus Ve08.2h10</name>
    <dbReference type="NCBI Taxonomy" id="930991"/>
    <lineage>
        <taxon>Eukaryota</taxon>
        <taxon>Fungi</taxon>
        <taxon>Dikarya</taxon>
        <taxon>Basidiomycota</taxon>
        <taxon>Agaricomycotina</taxon>
        <taxon>Agaricomycetes</taxon>
        <taxon>Agaricomycetidae</taxon>
        <taxon>Boletales</taxon>
        <taxon>Paxilineae</taxon>
        <taxon>Paxillaceae</taxon>
        <taxon>Paxillus</taxon>
    </lineage>
</organism>
<keyword evidence="2" id="KW-0456">Lyase</keyword>
<dbReference type="InterPro" id="IPR008949">
    <property type="entry name" value="Isoprenoid_synthase_dom_sf"/>
</dbReference>
<dbReference type="OrthoDB" id="2998174at2759"/>
<dbReference type="GO" id="GO:0016838">
    <property type="term" value="F:carbon-oxygen lyase activity, acting on phosphates"/>
    <property type="evidence" value="ECO:0007669"/>
    <property type="project" value="InterPro"/>
</dbReference>
<accession>A0A0D0DT84</accession>
<gene>
    <name evidence="3" type="ORF">PAXRUDRAFT_830574</name>
</gene>
<dbReference type="Pfam" id="PF06330">
    <property type="entry name" value="TRI5"/>
    <property type="match status" value="1"/>
</dbReference>
<proteinExistence type="inferred from homology"/>
<evidence type="ECO:0000256" key="2">
    <source>
        <dbReference type="ARBA" id="ARBA00023239"/>
    </source>
</evidence>
<dbReference type="InParanoid" id="A0A0D0DT84"/>
<dbReference type="AlphaFoldDB" id="A0A0D0DT84"/>
<evidence type="ECO:0008006" key="5">
    <source>
        <dbReference type="Google" id="ProtNLM"/>
    </source>
</evidence>
<keyword evidence="4" id="KW-1185">Reference proteome</keyword>
<sequence length="417" mass="45824">MPQGLPQPSYWASSIRAMKPLRIANVSAARSFSKFNVLKSNENRLSWVGPLQQPSDRGSNTSLIHSARATIRRLLARCQIQYKVMPFNHGFYQDCCHVAVQRGYPVPCSETFSPLTYFSTGTIYGATASAFGTSGYCDTTRGMEGGEHDTRHAQRVWIALCTAYAVFIDSIPRDIMISRELDNLRAFNDRLMNGEKQGNTVLDALADLLRNAPRVFGGPVPANLATNSILDFITATIVEVETEDMQVSTRAKQYPNYLRVMSGGSLVYAVAAFPPDIPFKEYIQAIPELTLFIGAVNDVLSFYKEELDGESNTHIAMMADQKGISRLVALEEFADIAVDMHGRVISILEGSSRSDLGAGIGSWGPGDDNGVDNQEREGDAGVIPHVSRASEAFKHFAAGYFLFHLSAGRYRLMEVGL</sequence>
<protein>
    <recommendedName>
        <fullName evidence="5">Terpene synthase</fullName>
    </recommendedName>
</protein>
<dbReference type="STRING" id="930991.A0A0D0DT84"/>